<dbReference type="Pfam" id="PF13629">
    <property type="entry name" value="T2SS-T3SS_pil_N"/>
    <property type="match status" value="1"/>
</dbReference>
<evidence type="ECO:0000313" key="4">
    <source>
        <dbReference type="Proteomes" id="UP001055804"/>
    </source>
</evidence>
<evidence type="ECO:0000256" key="1">
    <source>
        <dbReference type="SAM" id="SignalP"/>
    </source>
</evidence>
<proteinExistence type="predicted"/>
<feature type="domain" description="Pilus formation protein N-terminal" evidence="2">
    <location>
        <begin position="58"/>
        <end position="127"/>
    </location>
</feature>
<comment type="caution">
    <text evidence="3">The sequence shown here is derived from an EMBL/GenBank/DDBJ whole genome shotgun (WGS) entry which is preliminary data.</text>
</comment>
<organism evidence="3 4">
    <name type="scientific">Futiania mangrovi</name>
    <dbReference type="NCBI Taxonomy" id="2959716"/>
    <lineage>
        <taxon>Bacteria</taxon>
        <taxon>Pseudomonadati</taxon>
        <taxon>Pseudomonadota</taxon>
        <taxon>Alphaproteobacteria</taxon>
        <taxon>Futianiales</taxon>
        <taxon>Futianiaceae</taxon>
        <taxon>Futiania</taxon>
    </lineage>
</organism>
<evidence type="ECO:0000259" key="2">
    <source>
        <dbReference type="Pfam" id="PF13629"/>
    </source>
</evidence>
<feature type="signal peptide" evidence="1">
    <location>
        <begin position="1"/>
        <end position="36"/>
    </location>
</feature>
<gene>
    <name evidence="3" type="ORF">NJQ99_10635</name>
</gene>
<dbReference type="EMBL" id="JAMZFT010000002">
    <property type="protein sequence ID" value="MCP1336866.1"/>
    <property type="molecule type" value="Genomic_DNA"/>
</dbReference>
<feature type="chain" id="PRO_5039936665" evidence="1">
    <location>
        <begin position="37"/>
        <end position="195"/>
    </location>
</feature>
<reference evidence="3" key="1">
    <citation type="submission" date="2022-06" db="EMBL/GenBank/DDBJ databases">
        <title>Isolation and Genomics of Futiania mangrovii gen. nov., sp. nov., a Rare and Metabolically-versatile member in the Class Alphaproteobacteria.</title>
        <authorList>
            <person name="Liu L."/>
            <person name="Huang W.-C."/>
            <person name="Pan J."/>
            <person name="Li J."/>
            <person name="Huang Y."/>
            <person name="Du H."/>
            <person name="Liu Y."/>
            <person name="Li M."/>
        </authorList>
    </citation>
    <scope>NUCLEOTIDE SEQUENCE</scope>
    <source>
        <strain evidence="3">FT118</strain>
    </source>
</reference>
<dbReference type="InterPro" id="IPR032789">
    <property type="entry name" value="T2SS-T3SS_pil_N"/>
</dbReference>
<protein>
    <submittedName>
        <fullName evidence="3">Pilus assembly protein N-terminal domain-containing protein</fullName>
    </submittedName>
</protein>
<evidence type="ECO:0000313" key="3">
    <source>
        <dbReference type="EMBL" id="MCP1336866.1"/>
    </source>
</evidence>
<dbReference type="Proteomes" id="UP001055804">
    <property type="component" value="Unassembled WGS sequence"/>
</dbReference>
<keyword evidence="1" id="KW-0732">Signal</keyword>
<sequence length="195" mass="20055">MTETAKKIAGARRTASVCALLAAGTLALAATGPALAGSPGAEAGHGGGTAGARADGPNVLRLQTDYARQFPTERPVGSIVIGNPTIADVSVRDDSYLFLHGRSPGRTNLLVYDQQGGLIGDYLVLVTSSQEYVRLQRGPAARTHYACEPRCEQVLAGDTSDEALANRAGALGTLFSTIDGRADRSAASGNATVDE</sequence>
<accession>A0A9J6PLE6</accession>
<name>A0A9J6PLE6_9PROT</name>
<dbReference type="RefSeq" id="WP_269332808.1">
    <property type="nucleotide sequence ID" value="NZ_JAMZFT010000002.1"/>
</dbReference>
<dbReference type="AlphaFoldDB" id="A0A9J6PLE6"/>
<keyword evidence="4" id="KW-1185">Reference proteome</keyword>